<reference evidence="1 2" key="1">
    <citation type="journal article" date="2016" name="Nat. Commun.">
        <title>Thousands of microbial genomes shed light on interconnected biogeochemical processes in an aquifer system.</title>
        <authorList>
            <person name="Anantharaman K."/>
            <person name="Brown C.T."/>
            <person name="Hug L.A."/>
            <person name="Sharon I."/>
            <person name="Castelle C.J."/>
            <person name="Probst A.J."/>
            <person name="Thomas B.C."/>
            <person name="Singh A."/>
            <person name="Wilkins M.J."/>
            <person name="Karaoz U."/>
            <person name="Brodie E.L."/>
            <person name="Williams K.H."/>
            <person name="Hubbard S.S."/>
            <person name="Banfield J.F."/>
        </authorList>
    </citation>
    <scope>NUCLEOTIDE SEQUENCE [LARGE SCALE GENOMIC DNA]</scope>
</reference>
<protein>
    <submittedName>
        <fullName evidence="1">Uncharacterized protein</fullName>
    </submittedName>
</protein>
<sequence length="539" mass="60171">MKMSARSYIFGLFLILASLVQPVYAQDLLPSYPQMSAYDHYAAYDKSGDVYLFDGDTNTEKKISTHNSSSGYAGITVLSTGVYWGEWQLGADVYFYDFSTEQTNKLVSLASVGDMEKNNGLGQFRMLSQIFFEYSLLKPGKDSIYSNMKYYNIKSQKVYGQTGFNTATEIYGDKYEVFRLNSNEKFGAGNIYNFSAVSVEANDLLMYGYGNDNSGTKAGEYVQYRSHNLSNGMTLKFNDDSQKNIAYAGFIKPNNQFSYTNFVLGSISTDSGGLIQSYYRLDKKSPYTFELIKTVSNSQLVAYGADSLVWVEKNGGQTWYRTDDKKICTLSKQIPTAVDQRVTTRSYFFWKDYGNGMVVKGQKFVCAGDTTTQSVVTPIQPTAPAPVTKTAPTTSKILIKSKTSPSIYYLGADGKRYIFYNADIYSTWYKNFSSVKTILPKELGGIPLGGNVTYRPGTLVKIQTDPYVYAVDKGAVLRLVLNEKTAASIFGQKWASKIKVIPEFLFTNYRVGDDIRSSDDFNEAEAQANAPDINADKGF</sequence>
<organism evidence="1 2">
    <name type="scientific">Candidatus Magasanikbacteria bacterium RIFCSPLOWO2_01_FULL_40_15</name>
    <dbReference type="NCBI Taxonomy" id="1798686"/>
    <lineage>
        <taxon>Bacteria</taxon>
        <taxon>Candidatus Magasanikiibacteriota</taxon>
    </lineage>
</organism>
<name>A0A1F6N2Z0_9BACT</name>
<proteinExistence type="predicted"/>
<dbReference type="Proteomes" id="UP000177040">
    <property type="component" value="Unassembled WGS sequence"/>
</dbReference>
<dbReference type="AlphaFoldDB" id="A0A1F6N2Z0"/>
<dbReference type="EMBL" id="MFQH01000015">
    <property type="protein sequence ID" value="OGH78242.1"/>
    <property type="molecule type" value="Genomic_DNA"/>
</dbReference>
<evidence type="ECO:0000313" key="1">
    <source>
        <dbReference type="EMBL" id="OGH78242.1"/>
    </source>
</evidence>
<comment type="caution">
    <text evidence="1">The sequence shown here is derived from an EMBL/GenBank/DDBJ whole genome shotgun (WGS) entry which is preliminary data.</text>
</comment>
<gene>
    <name evidence="1" type="ORF">A2983_02210</name>
</gene>
<accession>A0A1F6N2Z0</accession>
<evidence type="ECO:0000313" key="2">
    <source>
        <dbReference type="Proteomes" id="UP000177040"/>
    </source>
</evidence>